<keyword evidence="6" id="KW-0106">Calcium</keyword>
<dbReference type="Pfam" id="PF00884">
    <property type="entry name" value="Sulfatase"/>
    <property type="match status" value="1"/>
</dbReference>
<dbReference type="GO" id="GO:0046872">
    <property type="term" value="F:metal ion binding"/>
    <property type="evidence" value="ECO:0007669"/>
    <property type="project" value="UniProtKB-KW"/>
</dbReference>
<dbReference type="InterPro" id="IPR035874">
    <property type="entry name" value="IDS"/>
</dbReference>
<dbReference type="Proteomes" id="UP000571950">
    <property type="component" value="Unassembled WGS sequence"/>
</dbReference>
<evidence type="ECO:0000256" key="6">
    <source>
        <dbReference type="ARBA" id="ARBA00022837"/>
    </source>
</evidence>
<keyword evidence="5" id="KW-0378">Hydrolase</keyword>
<evidence type="ECO:0000256" key="3">
    <source>
        <dbReference type="ARBA" id="ARBA00022723"/>
    </source>
</evidence>
<feature type="region of interest" description="Disordered" evidence="7">
    <location>
        <begin position="466"/>
        <end position="520"/>
    </location>
</feature>
<accession>A0A7W6BJ87</accession>
<evidence type="ECO:0000256" key="5">
    <source>
        <dbReference type="ARBA" id="ARBA00022801"/>
    </source>
</evidence>
<evidence type="ECO:0000313" key="11">
    <source>
        <dbReference type="Proteomes" id="UP000571950"/>
    </source>
</evidence>
<reference evidence="10 11" key="1">
    <citation type="submission" date="2020-08" db="EMBL/GenBank/DDBJ databases">
        <title>Genomic Encyclopedia of Type Strains, Phase IV (KMG-IV): sequencing the most valuable type-strain genomes for metagenomic binning, comparative biology and taxonomic classification.</title>
        <authorList>
            <person name="Goeker M."/>
        </authorList>
    </citation>
    <scope>NUCLEOTIDE SEQUENCE [LARGE SCALE GENOMIC DNA]</scope>
    <source>
        <strain evidence="10 11">DSM 26189</strain>
    </source>
</reference>
<dbReference type="PANTHER" id="PTHR45953">
    <property type="entry name" value="IDURONATE 2-SULFATASE"/>
    <property type="match status" value="1"/>
</dbReference>
<dbReference type="RefSeq" id="WP_284276797.1">
    <property type="nucleotide sequence ID" value="NZ_BSPS01000005.1"/>
</dbReference>
<dbReference type="SUPFAM" id="SSF53649">
    <property type="entry name" value="Alkaline phosphatase-like"/>
    <property type="match status" value="1"/>
</dbReference>
<dbReference type="CDD" id="cd16030">
    <property type="entry name" value="iduronate-2-sulfatase"/>
    <property type="match status" value="1"/>
</dbReference>
<protein>
    <submittedName>
        <fullName evidence="10">Arylsulfatase A-like enzyme</fullName>
    </submittedName>
</protein>
<dbReference type="PANTHER" id="PTHR45953:SF1">
    <property type="entry name" value="IDURONATE 2-SULFATASE"/>
    <property type="match status" value="1"/>
</dbReference>
<dbReference type="PROSITE" id="PS00149">
    <property type="entry name" value="SULFATASE_2"/>
    <property type="match status" value="1"/>
</dbReference>
<comment type="caution">
    <text evidence="10">The sequence shown here is derived from an EMBL/GenBank/DDBJ whole genome shotgun (WGS) entry which is preliminary data.</text>
</comment>
<dbReference type="InterPro" id="IPR000917">
    <property type="entry name" value="Sulfatase_N"/>
</dbReference>
<evidence type="ECO:0000256" key="4">
    <source>
        <dbReference type="ARBA" id="ARBA00022729"/>
    </source>
</evidence>
<comment type="cofactor">
    <cofactor evidence="1">
        <name>Ca(2+)</name>
        <dbReference type="ChEBI" id="CHEBI:29108"/>
    </cofactor>
</comment>
<dbReference type="GO" id="GO:0005737">
    <property type="term" value="C:cytoplasm"/>
    <property type="evidence" value="ECO:0007669"/>
    <property type="project" value="TreeGrafter"/>
</dbReference>
<feature type="domain" description="Sulfatase N-terminal" evidence="9">
    <location>
        <begin position="40"/>
        <end position="380"/>
    </location>
</feature>
<organism evidence="10 11">
    <name type="scientific">Sphingobium jiangsuense</name>
    <dbReference type="NCBI Taxonomy" id="870476"/>
    <lineage>
        <taxon>Bacteria</taxon>
        <taxon>Pseudomonadati</taxon>
        <taxon>Pseudomonadota</taxon>
        <taxon>Alphaproteobacteria</taxon>
        <taxon>Sphingomonadales</taxon>
        <taxon>Sphingomonadaceae</taxon>
        <taxon>Sphingobium</taxon>
    </lineage>
</organism>
<evidence type="ECO:0000256" key="2">
    <source>
        <dbReference type="ARBA" id="ARBA00008779"/>
    </source>
</evidence>
<gene>
    <name evidence="10" type="ORF">GGR43_003642</name>
</gene>
<evidence type="ECO:0000313" key="10">
    <source>
        <dbReference type="EMBL" id="MBB3927903.1"/>
    </source>
</evidence>
<dbReference type="InterPro" id="IPR017850">
    <property type="entry name" value="Alkaline_phosphatase_core_sf"/>
</dbReference>
<feature type="compositionally biased region" description="Basic and acidic residues" evidence="7">
    <location>
        <begin position="470"/>
        <end position="484"/>
    </location>
</feature>
<sequence>MALTLMIGAALGAAPSVARTGAATPGKPVSAPARAERPMNVLFIVSDDLNTRLGSYGAPVLTPNIDRLAREGTRFDRAYAQFPWCAPSRASFLTGLRPDATRVFDLSTHIRTTVPDIVTLPQYFRNSGYFSGRVGKIFHQGVPGGIGRSGADDPASWDAVVNPSGHDKILETEGKIIPITPGIGLGSGLAYAADEGLDEDQTDGKVATETIRMLEAHKDKPFFIAAGFYRPHVPLIAPKKYFDLYPLDTIELKKETPETIATIVPAARRVLPANLGMTEEEQRQAVRAYYAATSYMDAQVGRVLDALRRLGLEDNTIVVFLGDHGFALGEHGEWTKVMLWEQVTRAPLIMRVPGARGNGTAVKQAVEFVDIYPTLVQAAGLPANDRNQGVSLLPLLQRPTRKWDRPALSQVQGGRSVRYGRWRYTEWEEGRLGRELYDYRSDPEEHRNLADDPKYAAVTARLKAMLPKGPVEKRPPLSRYHPDEDCLELPPGVPTAVGRPCRTPMAPREGGQAPAAAERK</sequence>
<evidence type="ECO:0000259" key="9">
    <source>
        <dbReference type="Pfam" id="PF00884"/>
    </source>
</evidence>
<dbReference type="EMBL" id="JACIDT010000016">
    <property type="protein sequence ID" value="MBB3927903.1"/>
    <property type="molecule type" value="Genomic_DNA"/>
</dbReference>
<dbReference type="InterPro" id="IPR024607">
    <property type="entry name" value="Sulfatase_CS"/>
</dbReference>
<keyword evidence="3" id="KW-0479">Metal-binding</keyword>
<evidence type="ECO:0000256" key="8">
    <source>
        <dbReference type="SAM" id="SignalP"/>
    </source>
</evidence>
<evidence type="ECO:0000256" key="7">
    <source>
        <dbReference type="SAM" id="MobiDB-lite"/>
    </source>
</evidence>
<feature type="chain" id="PRO_5031456347" evidence="8">
    <location>
        <begin position="19"/>
        <end position="520"/>
    </location>
</feature>
<name>A0A7W6BJ87_9SPHN</name>
<keyword evidence="4 8" id="KW-0732">Signal</keyword>
<dbReference type="Gene3D" id="3.40.720.10">
    <property type="entry name" value="Alkaline Phosphatase, subunit A"/>
    <property type="match status" value="1"/>
</dbReference>
<proteinExistence type="inferred from homology"/>
<dbReference type="GO" id="GO:0004423">
    <property type="term" value="F:iduronate-2-sulfatase activity"/>
    <property type="evidence" value="ECO:0007669"/>
    <property type="project" value="InterPro"/>
</dbReference>
<comment type="similarity">
    <text evidence="2">Belongs to the sulfatase family.</text>
</comment>
<evidence type="ECO:0000256" key="1">
    <source>
        <dbReference type="ARBA" id="ARBA00001913"/>
    </source>
</evidence>
<dbReference type="AlphaFoldDB" id="A0A7W6BJ87"/>
<feature type="signal peptide" evidence="8">
    <location>
        <begin position="1"/>
        <end position="18"/>
    </location>
</feature>
<keyword evidence="11" id="KW-1185">Reference proteome</keyword>